<evidence type="ECO:0000313" key="4">
    <source>
        <dbReference type="Proteomes" id="UP001082899"/>
    </source>
</evidence>
<protein>
    <submittedName>
        <fullName evidence="3">Malonate decarboxylase holo-ACP synthase</fullName>
    </submittedName>
</protein>
<dbReference type="EMBL" id="JAPMXC010000001">
    <property type="protein sequence ID" value="MCY0387028.1"/>
    <property type="molecule type" value="Genomic_DNA"/>
</dbReference>
<dbReference type="RefSeq" id="WP_267846722.1">
    <property type="nucleotide sequence ID" value="NZ_JAPMXC010000001.1"/>
</dbReference>
<feature type="region of interest" description="Disordered" evidence="1">
    <location>
        <begin position="1"/>
        <end position="30"/>
    </location>
</feature>
<keyword evidence="4" id="KW-1185">Reference proteome</keyword>
<feature type="domain" description="Phosphoribosyl-dephospho-CoA transferase MdcG C-terminal" evidence="2">
    <location>
        <begin position="135"/>
        <end position="251"/>
    </location>
</feature>
<proteinExistence type="predicted"/>
<evidence type="ECO:0000256" key="1">
    <source>
        <dbReference type="SAM" id="MobiDB-lite"/>
    </source>
</evidence>
<dbReference type="InterPro" id="IPR017557">
    <property type="entry name" value="Holo-ACP_synthase"/>
</dbReference>
<dbReference type="InterPro" id="IPR049180">
    <property type="entry name" value="MdcG_C"/>
</dbReference>
<dbReference type="NCBIfam" id="NF002332">
    <property type="entry name" value="PRK01293.1"/>
    <property type="match status" value="1"/>
</dbReference>
<accession>A0ABT3ZKG9</accession>
<comment type="caution">
    <text evidence="3">The sequence shown here is derived from an EMBL/GenBank/DDBJ whole genome shotgun (WGS) entry which is preliminary data.</text>
</comment>
<dbReference type="NCBIfam" id="TIGR03135">
    <property type="entry name" value="malonate_mdcG"/>
    <property type="match status" value="1"/>
</dbReference>
<organism evidence="3 4">
    <name type="scientific">Robbsia betulipollinis</name>
    <dbReference type="NCBI Taxonomy" id="2981849"/>
    <lineage>
        <taxon>Bacteria</taxon>
        <taxon>Pseudomonadati</taxon>
        <taxon>Pseudomonadota</taxon>
        <taxon>Betaproteobacteria</taxon>
        <taxon>Burkholderiales</taxon>
        <taxon>Burkholderiaceae</taxon>
        <taxon>Robbsia</taxon>
    </lineage>
</organism>
<evidence type="ECO:0000259" key="2">
    <source>
        <dbReference type="Pfam" id="PF10620"/>
    </source>
</evidence>
<evidence type="ECO:0000313" key="3">
    <source>
        <dbReference type="EMBL" id="MCY0387028.1"/>
    </source>
</evidence>
<dbReference type="Pfam" id="PF10620">
    <property type="entry name" value="MdcG"/>
    <property type="match status" value="1"/>
</dbReference>
<reference evidence="3" key="1">
    <citation type="submission" date="2022-11" db="EMBL/GenBank/DDBJ databases">
        <title>Robbsia betulipollinis sp. nov., isolated from pollen of birch (Betula pendula).</title>
        <authorList>
            <person name="Shi H."/>
            <person name="Ambika Manirajan B."/>
            <person name="Ratering S."/>
            <person name="Geissler-Plaum R."/>
            <person name="Schnell S."/>
        </authorList>
    </citation>
    <scope>NUCLEOTIDE SEQUENCE</scope>
    <source>
        <strain evidence="3">Bb-Pol-6</strain>
    </source>
</reference>
<name>A0ABT3ZKG9_9BURK</name>
<sequence length="255" mass="26668">MTGGERDDRDAEADEAAGGAHAEESDGEAASRLYDPPLLAHDLLRIDAPTRFHGAPAWVAAALARAPWVVVRRARDAAGSVPVGVRGTSRGERYGTRLAPGRIVARVRPEALAGLDGAASRHGGQREADGSCAADAVPALAMLPALRDVFAAADLAWGPTGSVGFELASGVPTATATSDLDLLVRCPRRLPRDVARHLHDALARVSRQHADCRIDALLETPHGAVALTEYATMPGPVLLRTTGAPCLRDDPWAPS</sequence>
<gene>
    <name evidence="3" type="ORF">OVY01_07220</name>
</gene>
<dbReference type="Proteomes" id="UP001082899">
    <property type="component" value="Unassembled WGS sequence"/>
</dbReference>